<organism evidence="1 2">
    <name type="scientific">Motilimonas pumila</name>
    <dbReference type="NCBI Taxonomy" id="2303987"/>
    <lineage>
        <taxon>Bacteria</taxon>
        <taxon>Pseudomonadati</taxon>
        <taxon>Pseudomonadota</taxon>
        <taxon>Gammaproteobacteria</taxon>
        <taxon>Alteromonadales</taxon>
        <taxon>Alteromonadales genera incertae sedis</taxon>
        <taxon>Motilimonas</taxon>
    </lineage>
</organism>
<evidence type="ECO:0000313" key="1">
    <source>
        <dbReference type="EMBL" id="RJG47675.1"/>
    </source>
</evidence>
<accession>A0A418YEW4</accession>
<protein>
    <submittedName>
        <fullName evidence="1">Uncharacterized protein</fullName>
    </submittedName>
</protein>
<reference evidence="1 2" key="2">
    <citation type="submission" date="2019-01" db="EMBL/GenBank/DDBJ databases">
        <title>Motilimonas pumilus sp. nov., isolated from the gut of sea cucumber (Apostichopus japonicus).</title>
        <authorList>
            <person name="Wang F.-Q."/>
            <person name="Ren L.-H."/>
            <person name="Lin Y.-W."/>
            <person name="Sun G.-H."/>
            <person name="Du Z.-J."/>
            <person name="Zhao J.-X."/>
            <person name="Liu X.-J."/>
            <person name="Liu L.-J."/>
        </authorList>
    </citation>
    <scope>NUCLEOTIDE SEQUENCE [LARGE SCALE GENOMIC DNA]</scope>
    <source>
        <strain evidence="1 2">PLHSC7-2</strain>
    </source>
</reference>
<evidence type="ECO:0000313" key="2">
    <source>
        <dbReference type="Proteomes" id="UP000283255"/>
    </source>
</evidence>
<dbReference type="AlphaFoldDB" id="A0A418YEW4"/>
<sequence>MQPVHTVLGAGMSNVGGATEQTKANCALARVCYEQKKARLFDFINKAARDPDYALDAFFMAWQYHAKQESTKMLLSGSKNTITQATGYV</sequence>
<gene>
    <name evidence="1" type="ORF">D1Z90_09685</name>
</gene>
<comment type="caution">
    <text evidence="1">The sequence shown here is derived from an EMBL/GenBank/DDBJ whole genome shotgun (WGS) entry which is preliminary data.</text>
</comment>
<dbReference type="Proteomes" id="UP000283255">
    <property type="component" value="Unassembled WGS sequence"/>
</dbReference>
<reference evidence="1 2" key="1">
    <citation type="submission" date="2018-09" db="EMBL/GenBank/DDBJ databases">
        <authorList>
            <person name="Wang F."/>
        </authorList>
    </citation>
    <scope>NUCLEOTIDE SEQUENCE [LARGE SCALE GENOMIC DNA]</scope>
    <source>
        <strain evidence="1 2">PLHSC7-2</strain>
    </source>
</reference>
<dbReference type="EMBL" id="QZCH01000011">
    <property type="protein sequence ID" value="RJG47675.1"/>
    <property type="molecule type" value="Genomic_DNA"/>
</dbReference>
<proteinExistence type="predicted"/>
<keyword evidence="2" id="KW-1185">Reference proteome</keyword>
<name>A0A418YEW4_9GAMM</name>